<dbReference type="InterPro" id="IPR002889">
    <property type="entry name" value="WSC_carb-bd"/>
</dbReference>
<evidence type="ECO:0000256" key="2">
    <source>
        <dbReference type="ARBA" id="ARBA00022692"/>
    </source>
</evidence>
<dbReference type="SMART" id="SM00321">
    <property type="entry name" value="WSC"/>
    <property type="match status" value="1"/>
</dbReference>
<reference evidence="9" key="1">
    <citation type="journal article" date="2020" name="Stud. Mycol.">
        <title>101 Dothideomycetes genomes: a test case for predicting lifestyles and emergence of pathogens.</title>
        <authorList>
            <person name="Haridas S."/>
            <person name="Albert R."/>
            <person name="Binder M."/>
            <person name="Bloem J."/>
            <person name="Labutti K."/>
            <person name="Salamov A."/>
            <person name="Andreopoulos B."/>
            <person name="Baker S."/>
            <person name="Barry K."/>
            <person name="Bills G."/>
            <person name="Bluhm B."/>
            <person name="Cannon C."/>
            <person name="Castanera R."/>
            <person name="Culley D."/>
            <person name="Daum C."/>
            <person name="Ezra D."/>
            <person name="Gonzalez J."/>
            <person name="Henrissat B."/>
            <person name="Kuo A."/>
            <person name="Liang C."/>
            <person name="Lipzen A."/>
            <person name="Lutzoni F."/>
            <person name="Magnuson J."/>
            <person name="Mondo S."/>
            <person name="Nolan M."/>
            <person name="Ohm R."/>
            <person name="Pangilinan J."/>
            <person name="Park H.-J."/>
            <person name="Ramirez L."/>
            <person name="Alfaro M."/>
            <person name="Sun H."/>
            <person name="Tritt A."/>
            <person name="Yoshinaga Y."/>
            <person name="Zwiers L.-H."/>
            <person name="Turgeon B."/>
            <person name="Goodwin S."/>
            <person name="Spatafora J."/>
            <person name="Crous P."/>
            <person name="Grigoriev I."/>
        </authorList>
    </citation>
    <scope>NUCLEOTIDE SEQUENCE</scope>
    <source>
        <strain evidence="9">CBS 260.36</strain>
    </source>
</reference>
<dbReference type="PANTHER" id="PTHR24269:SF16">
    <property type="entry name" value="PROTEIN SLG1"/>
    <property type="match status" value="1"/>
</dbReference>
<comment type="subcellular location">
    <subcellularLocation>
        <location evidence="1">Membrane</location>
        <topology evidence="1">Single-pass membrane protein</topology>
    </subcellularLocation>
</comment>
<dbReference type="OrthoDB" id="5985073at2759"/>
<keyword evidence="3 7" id="KW-0732">Signal</keyword>
<keyword evidence="10" id="KW-1185">Reference proteome</keyword>
<dbReference type="PROSITE" id="PS51212">
    <property type="entry name" value="WSC"/>
    <property type="match status" value="1"/>
</dbReference>
<evidence type="ECO:0000259" key="8">
    <source>
        <dbReference type="PROSITE" id="PS51212"/>
    </source>
</evidence>
<feature type="domain" description="WSC" evidence="8">
    <location>
        <begin position="53"/>
        <end position="151"/>
    </location>
</feature>
<keyword evidence="2" id="KW-0812">Transmembrane</keyword>
<keyword evidence="4" id="KW-1133">Transmembrane helix</keyword>
<dbReference type="PANTHER" id="PTHR24269">
    <property type="entry name" value="KREMEN PROTEIN"/>
    <property type="match status" value="1"/>
</dbReference>
<dbReference type="EMBL" id="ML996086">
    <property type="protein sequence ID" value="KAF2152462.1"/>
    <property type="molecule type" value="Genomic_DNA"/>
</dbReference>
<dbReference type="AlphaFoldDB" id="A0A9P4J2W7"/>
<evidence type="ECO:0000313" key="10">
    <source>
        <dbReference type="Proteomes" id="UP000799439"/>
    </source>
</evidence>
<feature type="chain" id="PRO_5040407662" evidence="7">
    <location>
        <begin position="21"/>
        <end position="183"/>
    </location>
</feature>
<sequence>MHLSLPTLLLPLLALPFVTADITSAVATTTATDYLAGPTPAASNAVFAPGVLDYQYIGCYNETTQFPGGNRALEDGGMQTNNSQTVEACLTFCHGNGYKFCGIEYGRECWGGRYLSTLSAKLPTSNCSTGCVGNLTQFCGGYLTLTMYNITSTSAKGAGAREVASAIGAVVLAGALGAAFSVF</sequence>
<evidence type="ECO:0000256" key="5">
    <source>
        <dbReference type="ARBA" id="ARBA00023136"/>
    </source>
</evidence>
<evidence type="ECO:0000256" key="6">
    <source>
        <dbReference type="ARBA" id="ARBA00023180"/>
    </source>
</evidence>
<keyword evidence="5" id="KW-0472">Membrane</keyword>
<dbReference type="InterPro" id="IPR051836">
    <property type="entry name" value="Kremen_rcpt"/>
</dbReference>
<proteinExistence type="predicted"/>
<evidence type="ECO:0000256" key="1">
    <source>
        <dbReference type="ARBA" id="ARBA00004167"/>
    </source>
</evidence>
<dbReference type="Proteomes" id="UP000799439">
    <property type="component" value="Unassembled WGS sequence"/>
</dbReference>
<feature type="signal peptide" evidence="7">
    <location>
        <begin position="1"/>
        <end position="20"/>
    </location>
</feature>
<comment type="caution">
    <text evidence="9">The sequence shown here is derived from an EMBL/GenBank/DDBJ whole genome shotgun (WGS) entry which is preliminary data.</text>
</comment>
<accession>A0A9P4J2W7</accession>
<evidence type="ECO:0000256" key="7">
    <source>
        <dbReference type="SAM" id="SignalP"/>
    </source>
</evidence>
<gene>
    <name evidence="9" type="ORF">K461DRAFT_313151</name>
</gene>
<protein>
    <submittedName>
        <fullName evidence="9">WSC-domain-containing protein</fullName>
    </submittedName>
</protein>
<organism evidence="9 10">
    <name type="scientific">Myriangium duriaei CBS 260.36</name>
    <dbReference type="NCBI Taxonomy" id="1168546"/>
    <lineage>
        <taxon>Eukaryota</taxon>
        <taxon>Fungi</taxon>
        <taxon>Dikarya</taxon>
        <taxon>Ascomycota</taxon>
        <taxon>Pezizomycotina</taxon>
        <taxon>Dothideomycetes</taxon>
        <taxon>Dothideomycetidae</taxon>
        <taxon>Myriangiales</taxon>
        <taxon>Myriangiaceae</taxon>
        <taxon>Myriangium</taxon>
    </lineage>
</organism>
<evidence type="ECO:0000256" key="4">
    <source>
        <dbReference type="ARBA" id="ARBA00022989"/>
    </source>
</evidence>
<evidence type="ECO:0000256" key="3">
    <source>
        <dbReference type="ARBA" id="ARBA00022729"/>
    </source>
</evidence>
<dbReference type="GO" id="GO:0005886">
    <property type="term" value="C:plasma membrane"/>
    <property type="evidence" value="ECO:0007669"/>
    <property type="project" value="TreeGrafter"/>
</dbReference>
<keyword evidence="6" id="KW-0325">Glycoprotein</keyword>
<name>A0A9P4J2W7_9PEZI</name>
<evidence type="ECO:0000313" key="9">
    <source>
        <dbReference type="EMBL" id="KAF2152462.1"/>
    </source>
</evidence>
<dbReference type="Pfam" id="PF01822">
    <property type="entry name" value="WSC"/>
    <property type="match status" value="1"/>
</dbReference>